<dbReference type="AlphaFoldDB" id="W0EE59"/>
<dbReference type="Pfam" id="PF09388">
    <property type="entry name" value="SpoOE-like"/>
    <property type="match status" value="1"/>
</dbReference>
<sequence>MSSRKGSGITEEYSITCLLQFIEEMRRELNHLGVEKPLTDPEVVRLSQRLDILLNQYQNQQYEQSYKTIGA</sequence>
<keyword evidence="2" id="KW-1185">Reference proteome</keyword>
<dbReference type="Gene3D" id="4.10.280.10">
    <property type="entry name" value="Helix-loop-helix DNA-binding domain"/>
    <property type="match status" value="1"/>
</dbReference>
<accession>W0EE59</accession>
<dbReference type="InterPro" id="IPR037208">
    <property type="entry name" value="Spo0E-like_sf"/>
</dbReference>
<dbReference type="OrthoDB" id="1799384at2"/>
<dbReference type="GO" id="GO:0043937">
    <property type="term" value="P:regulation of sporulation"/>
    <property type="evidence" value="ECO:0007669"/>
    <property type="project" value="InterPro"/>
</dbReference>
<dbReference type="InterPro" id="IPR036638">
    <property type="entry name" value="HLH_DNA-bd_sf"/>
</dbReference>
<dbReference type="HOGENOM" id="CLU_189149_1_1_9"/>
<dbReference type="EMBL" id="CP007032">
    <property type="protein sequence ID" value="AHF07494.1"/>
    <property type="molecule type" value="Genomic_DNA"/>
</dbReference>
<dbReference type="RefSeq" id="WP_025248770.1">
    <property type="nucleotide sequence ID" value="NZ_CP007032.1"/>
</dbReference>
<dbReference type="GO" id="GO:0046983">
    <property type="term" value="F:protein dimerization activity"/>
    <property type="evidence" value="ECO:0007669"/>
    <property type="project" value="InterPro"/>
</dbReference>
<proteinExistence type="predicted"/>
<gene>
    <name evidence="1" type="ORF">DESME_10985</name>
</gene>
<dbReference type="InterPro" id="IPR018540">
    <property type="entry name" value="Spo0E-like"/>
</dbReference>
<name>W0EE59_9FIRM</name>
<evidence type="ECO:0000313" key="2">
    <source>
        <dbReference type="Proteomes" id="UP000010847"/>
    </source>
</evidence>
<dbReference type="SUPFAM" id="SSF140500">
    <property type="entry name" value="BAS1536-like"/>
    <property type="match status" value="1"/>
</dbReference>
<dbReference type="KEGG" id="dmt:DESME_10985"/>
<protein>
    <submittedName>
        <fullName evidence="1">Sporulation protein Spo0E</fullName>
    </submittedName>
</protein>
<organism evidence="1 2">
    <name type="scientific">Desulfitobacterium metallireducens DSM 15288</name>
    <dbReference type="NCBI Taxonomy" id="871968"/>
    <lineage>
        <taxon>Bacteria</taxon>
        <taxon>Bacillati</taxon>
        <taxon>Bacillota</taxon>
        <taxon>Clostridia</taxon>
        <taxon>Eubacteriales</taxon>
        <taxon>Desulfitobacteriaceae</taxon>
        <taxon>Desulfitobacterium</taxon>
    </lineage>
</organism>
<dbReference type="Proteomes" id="UP000010847">
    <property type="component" value="Chromosome"/>
</dbReference>
<evidence type="ECO:0000313" key="1">
    <source>
        <dbReference type="EMBL" id="AHF07494.1"/>
    </source>
</evidence>
<reference evidence="1 2" key="1">
    <citation type="submission" date="2013-12" db="EMBL/GenBank/DDBJ databases">
        <authorList>
            <consortium name="DOE Joint Genome Institute"/>
            <person name="Smidt H."/>
            <person name="Huntemann M."/>
            <person name="Han J."/>
            <person name="Chen A."/>
            <person name="Kyrpides N."/>
            <person name="Mavromatis K."/>
            <person name="Markowitz V."/>
            <person name="Palaniappan K."/>
            <person name="Ivanova N."/>
            <person name="Schaumberg A."/>
            <person name="Pati A."/>
            <person name="Liolios K."/>
            <person name="Nordberg H.P."/>
            <person name="Cantor M.N."/>
            <person name="Hua S.X."/>
            <person name="Woyke T."/>
        </authorList>
    </citation>
    <scope>NUCLEOTIDE SEQUENCE [LARGE SCALE GENOMIC DNA]</scope>
    <source>
        <strain evidence="2">DSM 15288</strain>
    </source>
</reference>